<dbReference type="RefSeq" id="WP_249300934.1">
    <property type="nucleotide sequence ID" value="NZ_CP060634.1"/>
</dbReference>
<dbReference type="EMBL" id="CP060634">
    <property type="protein sequence ID" value="QNM04502.1"/>
    <property type="molecule type" value="Genomic_DNA"/>
</dbReference>
<dbReference type="FunFam" id="3.40.50.300:FF:000421">
    <property type="entry name" value="Branched-chain amino acid ABC transporter ATP-binding protein"/>
    <property type="match status" value="1"/>
</dbReference>
<keyword evidence="3 5" id="KW-0067">ATP-binding</keyword>
<dbReference type="GO" id="GO:1903806">
    <property type="term" value="P:L-isoleucine import across plasma membrane"/>
    <property type="evidence" value="ECO:0007669"/>
    <property type="project" value="TreeGrafter"/>
</dbReference>
<keyword evidence="1" id="KW-0813">Transport</keyword>
<dbReference type="GO" id="GO:0015808">
    <property type="term" value="P:L-alanine transport"/>
    <property type="evidence" value="ECO:0007669"/>
    <property type="project" value="TreeGrafter"/>
</dbReference>
<evidence type="ECO:0000259" key="4">
    <source>
        <dbReference type="PROSITE" id="PS50893"/>
    </source>
</evidence>
<evidence type="ECO:0000256" key="1">
    <source>
        <dbReference type="ARBA" id="ARBA00022448"/>
    </source>
</evidence>
<gene>
    <name evidence="5" type="ORF">H9Q78_08435</name>
</gene>
<dbReference type="SMART" id="SM00382">
    <property type="entry name" value="AAA"/>
    <property type="match status" value="1"/>
</dbReference>
<dbReference type="InterPro" id="IPR003593">
    <property type="entry name" value="AAA+_ATPase"/>
</dbReference>
<dbReference type="CDD" id="cd03219">
    <property type="entry name" value="ABC_Mj1267_LivG_branched"/>
    <property type="match status" value="1"/>
</dbReference>
<dbReference type="GO" id="GO:0005304">
    <property type="term" value="F:L-valine transmembrane transporter activity"/>
    <property type="evidence" value="ECO:0007669"/>
    <property type="project" value="TreeGrafter"/>
</dbReference>
<protein>
    <submittedName>
        <fullName evidence="5">ABC transporter ATP-binding protein</fullName>
    </submittedName>
</protein>
<dbReference type="GO" id="GO:0016887">
    <property type="term" value="F:ATP hydrolysis activity"/>
    <property type="evidence" value="ECO:0007669"/>
    <property type="project" value="InterPro"/>
</dbReference>
<evidence type="ECO:0000256" key="3">
    <source>
        <dbReference type="ARBA" id="ARBA00022840"/>
    </source>
</evidence>
<dbReference type="GO" id="GO:0005524">
    <property type="term" value="F:ATP binding"/>
    <property type="evidence" value="ECO:0007669"/>
    <property type="project" value="UniProtKB-KW"/>
</dbReference>
<dbReference type="PANTHER" id="PTHR45772">
    <property type="entry name" value="CONSERVED COMPONENT OF ABC TRANSPORTER FOR NATURAL AMINO ACIDS-RELATED"/>
    <property type="match status" value="1"/>
</dbReference>
<evidence type="ECO:0000256" key="2">
    <source>
        <dbReference type="ARBA" id="ARBA00022741"/>
    </source>
</evidence>
<dbReference type="PROSITE" id="PS50893">
    <property type="entry name" value="ABC_TRANSPORTER_2"/>
    <property type="match status" value="1"/>
</dbReference>
<name>A0A7G9G120_9FIRM</name>
<dbReference type="InterPro" id="IPR003439">
    <property type="entry name" value="ABC_transporter-like_ATP-bd"/>
</dbReference>
<keyword evidence="2" id="KW-0547">Nucleotide-binding</keyword>
<dbReference type="PANTHER" id="PTHR45772:SF7">
    <property type="entry name" value="AMINO ACID ABC TRANSPORTER ATP-BINDING PROTEIN"/>
    <property type="match status" value="1"/>
</dbReference>
<dbReference type="InterPro" id="IPR051120">
    <property type="entry name" value="ABC_AA/LPS_Transport"/>
</dbReference>
<dbReference type="GO" id="GO:0042941">
    <property type="term" value="P:D-alanine transmembrane transport"/>
    <property type="evidence" value="ECO:0007669"/>
    <property type="project" value="TreeGrafter"/>
</dbReference>
<evidence type="ECO:0000313" key="5">
    <source>
        <dbReference type="EMBL" id="QNM04502.1"/>
    </source>
</evidence>
<organism evidence="5 6">
    <name type="scientific">Qiania dongpingensis</name>
    <dbReference type="NCBI Taxonomy" id="2763669"/>
    <lineage>
        <taxon>Bacteria</taxon>
        <taxon>Bacillati</taxon>
        <taxon>Bacillota</taxon>
        <taxon>Clostridia</taxon>
        <taxon>Lachnospirales</taxon>
        <taxon>Lachnospiraceae</taxon>
        <taxon>Qiania</taxon>
    </lineage>
</organism>
<feature type="domain" description="ABC transporter" evidence="4">
    <location>
        <begin position="5"/>
        <end position="252"/>
    </location>
</feature>
<accession>A0A7G9G120</accession>
<dbReference type="KEGG" id="qdo:H9Q78_08435"/>
<dbReference type="GO" id="GO:0015192">
    <property type="term" value="F:L-phenylalanine transmembrane transporter activity"/>
    <property type="evidence" value="ECO:0007669"/>
    <property type="project" value="TreeGrafter"/>
</dbReference>
<sequence>MSVLLEAKNISKHFGGLKAVDGVNMNINKGEIFGIIGPNGAGKTTFFNICSGIYAPTAGQVVLEGKDISGFAPEKIARLGMARTFQNIQLFKYMTVLENVKIGFHIKTKTTMADAILHTKRYKEDEKLIQEKGMELLEYLGLQDLAGTRAGNLAYGVQRKVEIARALATDPKIILLDEPAAGMNPNETASLSEFIKNINKDGYTVAVIEHDMKFVMRTCHRIMVLNFGEKICEGTPEIVQADKLVNEAYFGKGRIARGEVMTDGNA</sequence>
<dbReference type="GO" id="GO:0015188">
    <property type="term" value="F:L-isoleucine transmembrane transporter activity"/>
    <property type="evidence" value="ECO:0007669"/>
    <property type="project" value="TreeGrafter"/>
</dbReference>
<dbReference type="GO" id="GO:1903805">
    <property type="term" value="P:L-valine import across plasma membrane"/>
    <property type="evidence" value="ECO:0007669"/>
    <property type="project" value="TreeGrafter"/>
</dbReference>
<dbReference type="Gene3D" id="3.40.50.300">
    <property type="entry name" value="P-loop containing nucleotide triphosphate hydrolases"/>
    <property type="match status" value="1"/>
</dbReference>
<dbReference type="GO" id="GO:0005886">
    <property type="term" value="C:plasma membrane"/>
    <property type="evidence" value="ECO:0007669"/>
    <property type="project" value="TreeGrafter"/>
</dbReference>
<reference evidence="5 6" key="1">
    <citation type="submission" date="2020-08" db="EMBL/GenBank/DDBJ databases">
        <authorList>
            <person name="Liu C."/>
            <person name="Sun Q."/>
        </authorList>
    </citation>
    <scope>NUCLEOTIDE SEQUENCE [LARGE SCALE GENOMIC DNA]</scope>
    <source>
        <strain evidence="5 6">NSJ-38</strain>
    </source>
</reference>
<dbReference type="SUPFAM" id="SSF52540">
    <property type="entry name" value="P-loop containing nucleoside triphosphate hydrolases"/>
    <property type="match status" value="1"/>
</dbReference>
<dbReference type="InterPro" id="IPR027417">
    <property type="entry name" value="P-loop_NTPase"/>
</dbReference>
<keyword evidence="6" id="KW-1185">Reference proteome</keyword>
<proteinExistence type="predicted"/>
<dbReference type="Proteomes" id="UP000515823">
    <property type="component" value="Chromosome"/>
</dbReference>
<evidence type="ECO:0000313" key="6">
    <source>
        <dbReference type="Proteomes" id="UP000515823"/>
    </source>
</evidence>
<dbReference type="AlphaFoldDB" id="A0A7G9G120"/>
<dbReference type="Pfam" id="PF00005">
    <property type="entry name" value="ABC_tran"/>
    <property type="match status" value="1"/>
</dbReference>